<keyword evidence="6" id="KW-0862">Zinc</keyword>
<dbReference type="CDD" id="cd05390">
    <property type="entry name" value="HypB"/>
    <property type="match status" value="1"/>
</dbReference>
<evidence type="ECO:0000313" key="10">
    <source>
        <dbReference type="EMBL" id="KAA2263386.1"/>
    </source>
</evidence>
<evidence type="ECO:0000259" key="9">
    <source>
        <dbReference type="Pfam" id="PF02492"/>
    </source>
</evidence>
<dbReference type="GO" id="GO:0008270">
    <property type="term" value="F:zinc ion binding"/>
    <property type="evidence" value="ECO:0007669"/>
    <property type="project" value="TreeGrafter"/>
</dbReference>
<dbReference type="Pfam" id="PF02492">
    <property type="entry name" value="cobW"/>
    <property type="match status" value="1"/>
</dbReference>
<feature type="compositionally biased region" description="Basic and acidic residues" evidence="8">
    <location>
        <begin position="17"/>
        <end position="54"/>
    </location>
</feature>
<dbReference type="EMBL" id="VUOB01000017">
    <property type="protein sequence ID" value="KAA2263386.1"/>
    <property type="molecule type" value="Genomic_DNA"/>
</dbReference>
<comment type="caution">
    <text evidence="10">The sequence shown here is derived from an EMBL/GenBank/DDBJ whole genome shotgun (WGS) entry which is preliminary data.</text>
</comment>
<evidence type="ECO:0000256" key="3">
    <source>
        <dbReference type="ARBA" id="ARBA00022723"/>
    </source>
</evidence>
<dbReference type="NCBIfam" id="TIGR00073">
    <property type="entry name" value="hypB"/>
    <property type="match status" value="1"/>
</dbReference>
<dbReference type="GO" id="GO:0051604">
    <property type="term" value="P:protein maturation"/>
    <property type="evidence" value="ECO:0007669"/>
    <property type="project" value="InterPro"/>
</dbReference>
<keyword evidence="5" id="KW-0378">Hydrolase</keyword>
<protein>
    <submittedName>
        <fullName evidence="10">Hydrogenase nickel incorporation protein HypB</fullName>
    </submittedName>
</protein>
<reference evidence="10 11" key="2">
    <citation type="submission" date="2019-09" db="EMBL/GenBank/DDBJ databases">
        <authorList>
            <person name="Jin C."/>
        </authorList>
    </citation>
    <scope>NUCLEOTIDE SEQUENCE [LARGE SCALE GENOMIC DNA]</scope>
    <source>
        <strain evidence="10 11">AN110305</strain>
    </source>
</reference>
<sequence>MCATCGCSDDGGARVIDPSRDHEHNHNHEHGEAQLHDPSGEHHEHDPGAGRDRADADRTVLLEQRVLAHNDSIAARNRTWLGDLDILAVNLMSSPGSGKTTLLERTIRALGGESPVSVIEGDQETVFDAERIRATGCRVVQVNTGAGCHLDAAMLDRALRALDPPASSTVFVENVGNLVCPALFDLGEALRVVIMSVTEGADKPLKYPHMFRAADLVLLNKIDLLPYLDFDVDAFRAYLGQVNQEAELLQLSATRGDGAEDWYAWLRARAGSLV</sequence>
<name>A0A5B2XJH5_9PSEU</name>
<accession>A0A5B2XJH5</accession>
<reference evidence="10 11" key="1">
    <citation type="submission" date="2019-09" db="EMBL/GenBank/DDBJ databases">
        <title>Goodfellowia gen. nov., a new genus of the Pseudonocardineae related to Actinoalloteichus, containing Goodfellowia coeruleoviolacea gen. nov., comb. nov. gen. nov., comb. nov.</title>
        <authorList>
            <person name="Labeda D."/>
        </authorList>
    </citation>
    <scope>NUCLEOTIDE SEQUENCE [LARGE SCALE GENOMIC DNA]</scope>
    <source>
        <strain evidence="10 11">AN110305</strain>
    </source>
</reference>
<dbReference type="PANTHER" id="PTHR30134:SF2">
    <property type="entry name" value="HYDROGENASE MATURATION FACTOR HYPB"/>
    <property type="match status" value="1"/>
</dbReference>
<evidence type="ECO:0000256" key="8">
    <source>
        <dbReference type="SAM" id="MobiDB-lite"/>
    </source>
</evidence>
<organism evidence="10 11">
    <name type="scientific">Solihabitans fulvus</name>
    <dbReference type="NCBI Taxonomy" id="1892852"/>
    <lineage>
        <taxon>Bacteria</taxon>
        <taxon>Bacillati</taxon>
        <taxon>Actinomycetota</taxon>
        <taxon>Actinomycetes</taxon>
        <taxon>Pseudonocardiales</taxon>
        <taxon>Pseudonocardiaceae</taxon>
        <taxon>Solihabitans</taxon>
    </lineage>
</organism>
<keyword evidence="3" id="KW-0479">Metal-binding</keyword>
<dbReference type="GO" id="GO:0005525">
    <property type="term" value="F:GTP binding"/>
    <property type="evidence" value="ECO:0007669"/>
    <property type="project" value="UniProtKB-KW"/>
</dbReference>
<dbReference type="AlphaFoldDB" id="A0A5B2XJH5"/>
<dbReference type="InterPro" id="IPR003495">
    <property type="entry name" value="CobW/HypB/UreG_nucleotide-bd"/>
</dbReference>
<evidence type="ECO:0000313" key="11">
    <source>
        <dbReference type="Proteomes" id="UP000323454"/>
    </source>
</evidence>
<keyword evidence="7" id="KW-0342">GTP-binding</keyword>
<feature type="domain" description="CobW/HypB/UreG nucleotide-binding" evidence="9">
    <location>
        <begin position="89"/>
        <end position="249"/>
    </location>
</feature>
<proteinExistence type="inferred from homology"/>
<evidence type="ECO:0000256" key="2">
    <source>
        <dbReference type="ARBA" id="ARBA00022596"/>
    </source>
</evidence>
<keyword evidence="2" id="KW-0533">Nickel</keyword>
<keyword evidence="4" id="KW-0547">Nucleotide-binding</keyword>
<dbReference type="InterPro" id="IPR004392">
    <property type="entry name" value="Hyd_mat_HypB"/>
</dbReference>
<evidence type="ECO:0000256" key="7">
    <source>
        <dbReference type="ARBA" id="ARBA00023134"/>
    </source>
</evidence>
<dbReference type="PANTHER" id="PTHR30134">
    <property type="entry name" value="HYDROGENASE PROTEIN ASSEMBLY PROTEIN, NICKEL CHAPERONE"/>
    <property type="match status" value="1"/>
</dbReference>
<comment type="similarity">
    <text evidence="1">Belongs to the SIMIBI class G3E GTPase family. HypB/HupM subfamily.</text>
</comment>
<dbReference type="GO" id="GO:0003924">
    <property type="term" value="F:GTPase activity"/>
    <property type="evidence" value="ECO:0007669"/>
    <property type="project" value="InterPro"/>
</dbReference>
<dbReference type="GO" id="GO:0016151">
    <property type="term" value="F:nickel cation binding"/>
    <property type="evidence" value="ECO:0007669"/>
    <property type="project" value="InterPro"/>
</dbReference>
<dbReference type="Gene3D" id="3.40.50.300">
    <property type="entry name" value="P-loop containing nucleotide triphosphate hydrolases"/>
    <property type="match status" value="1"/>
</dbReference>
<keyword evidence="11" id="KW-1185">Reference proteome</keyword>
<dbReference type="Proteomes" id="UP000323454">
    <property type="component" value="Unassembled WGS sequence"/>
</dbReference>
<dbReference type="OrthoDB" id="9802035at2"/>
<evidence type="ECO:0000256" key="4">
    <source>
        <dbReference type="ARBA" id="ARBA00022741"/>
    </source>
</evidence>
<evidence type="ECO:0000256" key="1">
    <source>
        <dbReference type="ARBA" id="ARBA00006211"/>
    </source>
</evidence>
<evidence type="ECO:0000256" key="6">
    <source>
        <dbReference type="ARBA" id="ARBA00022833"/>
    </source>
</evidence>
<gene>
    <name evidence="10" type="primary">hypB</name>
    <name evidence="10" type="ORF">F0L68_10160</name>
</gene>
<feature type="region of interest" description="Disordered" evidence="8">
    <location>
        <begin position="16"/>
        <end position="54"/>
    </location>
</feature>
<dbReference type="InterPro" id="IPR027417">
    <property type="entry name" value="P-loop_NTPase"/>
</dbReference>
<dbReference type="SUPFAM" id="SSF52540">
    <property type="entry name" value="P-loop containing nucleoside triphosphate hydrolases"/>
    <property type="match status" value="1"/>
</dbReference>
<evidence type="ECO:0000256" key="5">
    <source>
        <dbReference type="ARBA" id="ARBA00022801"/>
    </source>
</evidence>